<evidence type="ECO:0000256" key="6">
    <source>
        <dbReference type="ARBA" id="ARBA00023316"/>
    </source>
</evidence>
<dbReference type="GO" id="GO:0009252">
    <property type="term" value="P:peptidoglycan biosynthetic process"/>
    <property type="evidence" value="ECO:0007669"/>
    <property type="project" value="UniProtKB-KW"/>
</dbReference>
<keyword evidence="2 11" id="KW-0732">Signal</keyword>
<organism evidence="13 14">
    <name type="scientific">Brevibacillus laterosporus LMG 15441</name>
    <dbReference type="NCBI Taxonomy" id="1042163"/>
    <lineage>
        <taxon>Bacteria</taxon>
        <taxon>Bacillati</taxon>
        <taxon>Bacillota</taxon>
        <taxon>Bacilli</taxon>
        <taxon>Bacillales</taxon>
        <taxon>Paenibacillaceae</taxon>
        <taxon>Brevibacillus</taxon>
    </lineage>
</organism>
<dbReference type="Gene3D" id="3.40.710.10">
    <property type="entry name" value="DD-peptidase/beta-lactamase superfamily"/>
    <property type="match status" value="1"/>
</dbReference>
<keyword evidence="13" id="KW-0645">Protease</keyword>
<dbReference type="Proteomes" id="UP000005850">
    <property type="component" value="Chromosome"/>
</dbReference>
<keyword evidence="10" id="KW-0472">Membrane</keyword>
<evidence type="ECO:0000256" key="4">
    <source>
        <dbReference type="ARBA" id="ARBA00022960"/>
    </source>
</evidence>
<dbReference type="MEROPS" id="S11.004"/>
<gene>
    <name evidence="13" type="ORF">BRLA_c021830</name>
</gene>
<keyword evidence="14" id="KW-1185">Reference proteome</keyword>
<keyword evidence="10" id="KW-0812">Transmembrane</keyword>
<evidence type="ECO:0000256" key="1">
    <source>
        <dbReference type="ARBA" id="ARBA00007164"/>
    </source>
</evidence>
<dbReference type="GO" id="GO:0071555">
    <property type="term" value="P:cell wall organization"/>
    <property type="evidence" value="ECO:0007669"/>
    <property type="project" value="UniProtKB-KW"/>
</dbReference>
<feature type="domain" description="Peptidase S11 D-alanyl-D-alanine carboxypeptidase A N-terminal" evidence="12">
    <location>
        <begin position="32"/>
        <end position="256"/>
    </location>
</feature>
<keyword evidence="4" id="KW-0133">Cell shape</keyword>
<feature type="active site" description="Proton acceptor" evidence="7">
    <location>
        <position position="68"/>
    </location>
</feature>
<evidence type="ECO:0000259" key="12">
    <source>
        <dbReference type="Pfam" id="PF00768"/>
    </source>
</evidence>
<dbReference type="EC" id="3.4.16.4" evidence="13"/>
<dbReference type="PRINTS" id="PR00725">
    <property type="entry name" value="DADACBPTASE1"/>
</dbReference>
<dbReference type="RefSeq" id="WP_003337368.1">
    <property type="nucleotide sequence ID" value="NZ_CP007806.1"/>
</dbReference>
<protein>
    <submittedName>
        <fullName evidence="13">D-alanyl-D-alanine carboxypeptidase DacB</fullName>
        <ecNumber evidence="13">3.4.16.4</ecNumber>
    </submittedName>
</protein>
<keyword evidence="13" id="KW-0121">Carboxypeptidase</keyword>
<feature type="binding site" evidence="8">
    <location>
        <position position="226"/>
    </location>
    <ligand>
        <name>substrate</name>
    </ligand>
</feature>
<dbReference type="InterPro" id="IPR001967">
    <property type="entry name" value="Peptidase_S11_N"/>
</dbReference>
<dbReference type="PANTHER" id="PTHR21581:SF33">
    <property type="entry name" value="D-ALANYL-D-ALANINE CARBOXYPEPTIDASE DACB"/>
    <property type="match status" value="1"/>
</dbReference>
<dbReference type="Pfam" id="PF00768">
    <property type="entry name" value="Peptidase_S11"/>
    <property type="match status" value="1"/>
</dbReference>
<evidence type="ECO:0000256" key="9">
    <source>
        <dbReference type="RuleBase" id="RU004016"/>
    </source>
</evidence>
<proteinExistence type="inferred from homology"/>
<sequence length="409" mass="45724">MKKWMKTFLAIGISLITFGIQPSYAAQPPALPLEEIKGEGAILMDGSSGTVLFEKNPQQYLFPASITKIATAIYAIENGNSNDIATVSNKARTVEGSRVYLAEGEQVSMRNLLFGLILNSGNDAAIVIAEHMAGSTEAFAEKVNAYLKEKVGVKHTHFTNPHGLHDENHYTTAADMAKIAQYAMKNPFLREIAGTKRYEWHQKEWDTVLVNHNKMLTTYEGTTGLKNGFTDQARNTLVVTAKRGDTELIAVTMKAPSNVVSYQDVHKMLDFGFANYESKKIVNAGQYLVYQPQNDTEKAANFYTDKDLFITVPKQTTYEQKLLSNGDLVLTLSNGEERRLHLQPEVLPTAVSTTEAGEQAPTHNPIALYGVVVFWALLNLFFILFFIRLLRAKRRTRRTNNVVLRKRAN</sequence>
<dbReference type="PANTHER" id="PTHR21581">
    <property type="entry name" value="D-ALANYL-D-ALANINE CARBOXYPEPTIDASE"/>
    <property type="match status" value="1"/>
</dbReference>
<evidence type="ECO:0000256" key="10">
    <source>
        <dbReference type="SAM" id="Phobius"/>
    </source>
</evidence>
<name>A0A075R3Q5_BRELA</name>
<feature type="active site" description="Acyl-ester intermediate" evidence="7">
    <location>
        <position position="65"/>
    </location>
</feature>
<evidence type="ECO:0000256" key="2">
    <source>
        <dbReference type="ARBA" id="ARBA00022729"/>
    </source>
</evidence>
<feature type="active site" evidence="7">
    <location>
        <position position="120"/>
    </location>
</feature>
<dbReference type="GO" id="GO:0006508">
    <property type="term" value="P:proteolysis"/>
    <property type="evidence" value="ECO:0007669"/>
    <property type="project" value="InterPro"/>
</dbReference>
<dbReference type="STRING" id="1042163.BRLA_c021830"/>
<dbReference type="eggNOG" id="COG1686">
    <property type="taxonomic scope" value="Bacteria"/>
</dbReference>
<accession>A0A075R3Q5</accession>
<dbReference type="KEGG" id="blr:BRLA_c021830"/>
<evidence type="ECO:0000256" key="11">
    <source>
        <dbReference type="SAM" id="SignalP"/>
    </source>
</evidence>
<keyword evidence="6" id="KW-0961">Cell wall biogenesis/degradation</keyword>
<feature type="signal peptide" evidence="11">
    <location>
        <begin position="1"/>
        <end position="25"/>
    </location>
</feature>
<dbReference type="HOGENOM" id="CLU_027070_7_0_9"/>
<feature type="chain" id="PRO_5001709482" evidence="11">
    <location>
        <begin position="26"/>
        <end position="409"/>
    </location>
</feature>
<keyword evidence="3 13" id="KW-0378">Hydrolase</keyword>
<feature type="transmembrane region" description="Helical" evidence="10">
    <location>
        <begin position="366"/>
        <end position="390"/>
    </location>
</feature>
<keyword evidence="5" id="KW-0573">Peptidoglycan synthesis</keyword>
<evidence type="ECO:0000256" key="8">
    <source>
        <dbReference type="PIRSR" id="PIRSR618044-2"/>
    </source>
</evidence>
<evidence type="ECO:0000313" key="13">
    <source>
        <dbReference type="EMBL" id="AIG26504.1"/>
    </source>
</evidence>
<evidence type="ECO:0000256" key="7">
    <source>
        <dbReference type="PIRSR" id="PIRSR618044-1"/>
    </source>
</evidence>
<dbReference type="GO" id="GO:0008360">
    <property type="term" value="P:regulation of cell shape"/>
    <property type="evidence" value="ECO:0007669"/>
    <property type="project" value="UniProtKB-KW"/>
</dbReference>
<evidence type="ECO:0000313" key="14">
    <source>
        <dbReference type="Proteomes" id="UP000005850"/>
    </source>
</evidence>
<dbReference type="GO" id="GO:0009002">
    <property type="term" value="F:serine-type D-Ala-D-Ala carboxypeptidase activity"/>
    <property type="evidence" value="ECO:0007669"/>
    <property type="project" value="UniProtKB-EC"/>
</dbReference>
<dbReference type="InterPro" id="IPR012338">
    <property type="entry name" value="Beta-lactam/transpept-like"/>
</dbReference>
<keyword evidence="10" id="KW-1133">Transmembrane helix</keyword>
<dbReference type="EMBL" id="CP007806">
    <property type="protein sequence ID" value="AIG26504.1"/>
    <property type="molecule type" value="Genomic_DNA"/>
</dbReference>
<dbReference type="SUPFAM" id="SSF56601">
    <property type="entry name" value="beta-lactamase/transpeptidase-like"/>
    <property type="match status" value="1"/>
</dbReference>
<reference evidence="13 14" key="1">
    <citation type="journal article" date="2011" name="J. Bacteriol.">
        <title>Genome sequence of Brevibacillus laterosporus LMG 15441, a pathogen of invertebrates.</title>
        <authorList>
            <person name="Djukic M."/>
            <person name="Poehlein A."/>
            <person name="Thurmer A."/>
            <person name="Daniel R."/>
        </authorList>
    </citation>
    <scope>NUCLEOTIDE SEQUENCE [LARGE SCALE GENOMIC DNA]</scope>
    <source>
        <strain evidence="13 14">LMG 15441</strain>
    </source>
</reference>
<dbReference type="InterPro" id="IPR018044">
    <property type="entry name" value="Peptidase_S11"/>
</dbReference>
<dbReference type="AlphaFoldDB" id="A0A075R3Q5"/>
<evidence type="ECO:0000256" key="5">
    <source>
        <dbReference type="ARBA" id="ARBA00022984"/>
    </source>
</evidence>
<comment type="similarity">
    <text evidence="1 9">Belongs to the peptidase S11 family.</text>
</comment>
<evidence type="ECO:0000256" key="3">
    <source>
        <dbReference type="ARBA" id="ARBA00022801"/>
    </source>
</evidence>